<dbReference type="Pfam" id="PF07681">
    <property type="entry name" value="DoxX"/>
    <property type="match status" value="1"/>
</dbReference>
<comment type="similarity">
    <text evidence="2">Belongs to the DoxX family.</text>
</comment>
<evidence type="ECO:0000256" key="1">
    <source>
        <dbReference type="ARBA" id="ARBA00004651"/>
    </source>
</evidence>
<comment type="subcellular location">
    <subcellularLocation>
        <location evidence="1">Cell membrane</location>
        <topology evidence="1">Multi-pass membrane protein</topology>
    </subcellularLocation>
</comment>
<dbReference type="PANTHER" id="PTHR33452">
    <property type="entry name" value="OXIDOREDUCTASE CATD-RELATED"/>
    <property type="match status" value="1"/>
</dbReference>
<evidence type="ECO:0000313" key="9">
    <source>
        <dbReference type="Proteomes" id="UP000245137"/>
    </source>
</evidence>
<evidence type="ECO:0000256" key="3">
    <source>
        <dbReference type="ARBA" id="ARBA00022475"/>
    </source>
</evidence>
<proteinExistence type="inferred from homology"/>
<gene>
    <name evidence="8" type="ORF">C5689_05015</name>
</gene>
<evidence type="ECO:0000256" key="6">
    <source>
        <dbReference type="ARBA" id="ARBA00023136"/>
    </source>
</evidence>
<dbReference type="PANTHER" id="PTHR33452:SF1">
    <property type="entry name" value="INNER MEMBRANE PROTEIN YPHA-RELATED"/>
    <property type="match status" value="1"/>
</dbReference>
<feature type="transmembrane region" description="Helical" evidence="7">
    <location>
        <begin position="50"/>
        <end position="70"/>
    </location>
</feature>
<comment type="caution">
    <text evidence="8">The sequence shown here is derived from an EMBL/GenBank/DDBJ whole genome shotgun (WGS) entry which is preliminary data.</text>
</comment>
<protein>
    <submittedName>
        <fullName evidence="8">LysR family transcriptional regulator</fullName>
    </submittedName>
</protein>
<dbReference type="GO" id="GO:0005886">
    <property type="term" value="C:plasma membrane"/>
    <property type="evidence" value="ECO:0007669"/>
    <property type="project" value="UniProtKB-SubCell"/>
</dbReference>
<dbReference type="Proteomes" id="UP000245137">
    <property type="component" value="Unassembled WGS sequence"/>
</dbReference>
<keyword evidence="6 7" id="KW-0472">Membrane</keyword>
<evidence type="ECO:0000256" key="2">
    <source>
        <dbReference type="ARBA" id="ARBA00006679"/>
    </source>
</evidence>
<name>A0A2U1ST82_METSR</name>
<evidence type="ECO:0000256" key="7">
    <source>
        <dbReference type="SAM" id="Phobius"/>
    </source>
</evidence>
<sequence>MNHSNASNPTNAFAFVGRLLIAALFIMGGLGKLAAPEATQGYIASVGLPAPLLGLAVAVIVEAGGGLLLLVGYRARLVSLVLAAFTLILAAIFHRNFADQNQMIHFLKNIAIVGGLLQIAAFGAGSFSLDGRRKA</sequence>
<accession>A0A2U1ST82</accession>
<dbReference type="InterPro" id="IPR032808">
    <property type="entry name" value="DoxX"/>
</dbReference>
<keyword evidence="5 7" id="KW-1133">Transmembrane helix</keyword>
<reference evidence="8 9" key="1">
    <citation type="journal article" date="2018" name="Appl. Microbiol. Biotechnol.">
        <title>Co-cultivation of the strictly anaerobic methanogen Methanosarcina barkeri with aerobic methanotrophs in an oxygen-limited membrane bioreactor.</title>
        <authorList>
            <person name="In 't Zandt M.H."/>
            <person name="van den Bosch T.J.M."/>
            <person name="Rijkers R."/>
            <person name="van Kessel M.A.H.J."/>
            <person name="Jetten M.S.M."/>
            <person name="Welte C.U."/>
        </authorList>
    </citation>
    <scope>NUCLEOTIDE SEQUENCE [LARGE SCALE GENOMIC DNA]</scope>
    <source>
        <strain evidence="8 9">DSM 17706</strain>
    </source>
</reference>
<feature type="transmembrane region" description="Helical" evidence="7">
    <location>
        <begin position="12"/>
        <end position="30"/>
    </location>
</feature>
<keyword evidence="4 7" id="KW-0812">Transmembrane</keyword>
<evidence type="ECO:0000256" key="4">
    <source>
        <dbReference type="ARBA" id="ARBA00022692"/>
    </source>
</evidence>
<dbReference type="AlphaFoldDB" id="A0A2U1ST82"/>
<dbReference type="EMBL" id="PUIV01000005">
    <property type="protein sequence ID" value="PWB94815.1"/>
    <property type="molecule type" value="Genomic_DNA"/>
</dbReference>
<keyword evidence="9" id="KW-1185">Reference proteome</keyword>
<evidence type="ECO:0000313" key="8">
    <source>
        <dbReference type="EMBL" id="PWB94815.1"/>
    </source>
</evidence>
<organism evidence="8 9">
    <name type="scientific">Methylosinus sporium</name>
    <dbReference type="NCBI Taxonomy" id="428"/>
    <lineage>
        <taxon>Bacteria</taxon>
        <taxon>Pseudomonadati</taxon>
        <taxon>Pseudomonadota</taxon>
        <taxon>Alphaproteobacteria</taxon>
        <taxon>Hyphomicrobiales</taxon>
        <taxon>Methylocystaceae</taxon>
        <taxon>Methylosinus</taxon>
    </lineage>
</organism>
<dbReference type="OrthoDB" id="9810206at2"/>
<feature type="transmembrane region" description="Helical" evidence="7">
    <location>
        <begin position="77"/>
        <end position="94"/>
    </location>
</feature>
<keyword evidence="3" id="KW-1003">Cell membrane</keyword>
<dbReference type="RefSeq" id="WP_108916187.1">
    <property type="nucleotide sequence ID" value="NZ_BGJY01000005.1"/>
</dbReference>
<feature type="transmembrane region" description="Helical" evidence="7">
    <location>
        <begin position="106"/>
        <end position="129"/>
    </location>
</feature>
<evidence type="ECO:0000256" key="5">
    <source>
        <dbReference type="ARBA" id="ARBA00022989"/>
    </source>
</evidence>
<dbReference type="InterPro" id="IPR051907">
    <property type="entry name" value="DoxX-like_oxidoreductase"/>
</dbReference>